<protein>
    <submittedName>
        <fullName evidence="1">Uncharacterized protein</fullName>
    </submittedName>
</protein>
<sequence length="80" mass="9105">MRNKVFHIKFPKGSLSRLMIHLFRHIDIICRTTGWAIIIGDIGSRQRTPDENERCACAVRSSNENIRVIIAAVGKCWPSV</sequence>
<accession>A0ABN7BFS6</accession>
<evidence type="ECO:0000313" key="2">
    <source>
        <dbReference type="Proteomes" id="UP001307889"/>
    </source>
</evidence>
<evidence type="ECO:0000313" key="1">
    <source>
        <dbReference type="EMBL" id="BET03221.1"/>
    </source>
</evidence>
<organism evidence="1 2">
    <name type="scientific">Nesidiocoris tenuis</name>
    <dbReference type="NCBI Taxonomy" id="355587"/>
    <lineage>
        <taxon>Eukaryota</taxon>
        <taxon>Metazoa</taxon>
        <taxon>Ecdysozoa</taxon>
        <taxon>Arthropoda</taxon>
        <taxon>Hexapoda</taxon>
        <taxon>Insecta</taxon>
        <taxon>Pterygota</taxon>
        <taxon>Neoptera</taxon>
        <taxon>Paraneoptera</taxon>
        <taxon>Hemiptera</taxon>
        <taxon>Heteroptera</taxon>
        <taxon>Panheteroptera</taxon>
        <taxon>Cimicomorpha</taxon>
        <taxon>Miridae</taxon>
        <taxon>Dicyphina</taxon>
        <taxon>Nesidiocoris</taxon>
    </lineage>
</organism>
<gene>
    <name evidence="1" type="ORF">NTJ_16039</name>
</gene>
<keyword evidence="2" id="KW-1185">Reference proteome</keyword>
<reference evidence="1 2" key="1">
    <citation type="submission" date="2023-09" db="EMBL/GenBank/DDBJ databases">
        <title>Nesidiocoris tenuis whole genome shotgun sequence.</title>
        <authorList>
            <person name="Shibata T."/>
            <person name="Shimoda M."/>
            <person name="Kobayashi T."/>
            <person name="Uehara T."/>
        </authorList>
    </citation>
    <scope>NUCLEOTIDE SEQUENCE [LARGE SCALE GENOMIC DNA]</scope>
    <source>
        <strain evidence="1 2">Japan</strain>
    </source>
</reference>
<proteinExistence type="predicted"/>
<dbReference type="EMBL" id="AP028923">
    <property type="protein sequence ID" value="BET03221.1"/>
    <property type="molecule type" value="Genomic_DNA"/>
</dbReference>
<name>A0ABN7BFS6_9HEMI</name>
<dbReference type="Proteomes" id="UP001307889">
    <property type="component" value="Chromosome 15"/>
</dbReference>